<reference evidence="1" key="1">
    <citation type="journal article" date="2021" name="ISME J.">
        <title>Mercury methylation by metabolically versatile and cosmopolitan marine bacteria.</title>
        <authorList>
            <person name="Lin H."/>
            <person name="Ascher D.B."/>
            <person name="Myung Y."/>
            <person name="Lamborg C.H."/>
            <person name="Hallam S.J."/>
            <person name="Gionfriddo C.M."/>
            <person name="Holt K.E."/>
            <person name="Moreau J.W."/>
        </authorList>
    </citation>
    <scope>NUCLEOTIDE SEQUENCE</scope>
    <source>
        <strain evidence="1">SI075_bin30</strain>
    </source>
</reference>
<proteinExistence type="predicted"/>
<name>A0A8T5GES0_9ARCH</name>
<gene>
    <name evidence="1" type="ORF">HON47_02775</name>
</gene>
<evidence type="ECO:0000313" key="1">
    <source>
        <dbReference type="EMBL" id="MBT4870471.1"/>
    </source>
</evidence>
<dbReference type="Proteomes" id="UP000722459">
    <property type="component" value="Unassembled WGS sequence"/>
</dbReference>
<organism evidence="1 2">
    <name type="scientific">Candidatus Iainarchaeum sp</name>
    <dbReference type="NCBI Taxonomy" id="3101447"/>
    <lineage>
        <taxon>Archaea</taxon>
        <taxon>Candidatus Iainarchaeota</taxon>
        <taxon>Candidatus Iainarchaeia</taxon>
        <taxon>Candidatus Iainarchaeales</taxon>
        <taxon>Candidatus Iainarchaeaceae</taxon>
        <taxon>Candidatus Iainarchaeum</taxon>
    </lineage>
</organism>
<sequence length="160" mass="18163">MKKIFSKGQVSSYDVLIALIIFLLMFVVLRQLPMSNLAVAIDDFTYSEMRIYSGQAFDSILKTNGYPIDWDVNNVEIIGLAQRANIIDEEKVIQFLQLDYNNAKEALALNKYDFNLSINSVDDSKDFSFGVNVPSDKEIIVIERVIYYGGEANAILKVFK</sequence>
<dbReference type="AlphaFoldDB" id="A0A8T5GES0"/>
<protein>
    <submittedName>
        <fullName evidence="1">Uncharacterized protein</fullName>
    </submittedName>
</protein>
<accession>A0A8T5GES0</accession>
<dbReference type="EMBL" id="JABJNZ010000037">
    <property type="protein sequence ID" value="MBT4870471.1"/>
    <property type="molecule type" value="Genomic_DNA"/>
</dbReference>
<comment type="caution">
    <text evidence="1">The sequence shown here is derived from an EMBL/GenBank/DDBJ whole genome shotgun (WGS) entry which is preliminary data.</text>
</comment>
<evidence type="ECO:0000313" key="2">
    <source>
        <dbReference type="Proteomes" id="UP000722459"/>
    </source>
</evidence>